<reference evidence="2 3" key="1">
    <citation type="submission" date="2014-09" db="EMBL/GenBank/DDBJ databases">
        <authorList>
            <person name="Martin A.A."/>
        </authorList>
    </citation>
    <scope>NUCLEOTIDE SEQUENCE</scope>
    <source>
        <strain evidence="3">ED321</strain>
        <strain evidence="2">ED321 Heterogonic</strain>
    </source>
</reference>
<accession>A0A090MUP4</accession>
<evidence type="ECO:0000313" key="2">
    <source>
        <dbReference type="EMBL" id="CEF62343.1"/>
    </source>
</evidence>
<name>A0A090MUP4_STRRB</name>
<organism evidence="2">
    <name type="scientific">Strongyloides ratti</name>
    <name type="common">Parasitic roundworm</name>
    <dbReference type="NCBI Taxonomy" id="34506"/>
    <lineage>
        <taxon>Eukaryota</taxon>
        <taxon>Metazoa</taxon>
        <taxon>Ecdysozoa</taxon>
        <taxon>Nematoda</taxon>
        <taxon>Chromadorea</taxon>
        <taxon>Rhabditida</taxon>
        <taxon>Tylenchina</taxon>
        <taxon>Panagrolaimomorpha</taxon>
        <taxon>Strongyloidoidea</taxon>
        <taxon>Strongyloididae</taxon>
        <taxon>Strongyloides</taxon>
    </lineage>
</organism>
<keyword evidence="1" id="KW-0732">Signal</keyword>
<dbReference type="CTD" id="36374708"/>
<dbReference type="AlphaFoldDB" id="A0A090MUP4"/>
<evidence type="ECO:0000313" key="5">
    <source>
        <dbReference type="WormBase" id="SRAE_1000061600"/>
    </source>
</evidence>
<dbReference type="WormBase" id="SRAE_1000061600">
    <property type="protein sequence ID" value="SRP03581"/>
    <property type="gene ID" value="WBGene00257213"/>
</dbReference>
<evidence type="ECO:0000313" key="4">
    <source>
        <dbReference type="WBParaSite" id="SRAE_1000061600.1"/>
    </source>
</evidence>
<reference evidence="4" key="2">
    <citation type="submission" date="2020-12" db="UniProtKB">
        <authorList>
            <consortium name="WormBaseParasite"/>
        </authorList>
    </citation>
    <scope>IDENTIFICATION</scope>
</reference>
<dbReference type="WBParaSite" id="SRAE_1000061600.1">
    <property type="protein sequence ID" value="SRAE_1000061600.1"/>
    <property type="gene ID" value="WBGene00257213"/>
</dbReference>
<feature type="chain" id="PRO_5015031355" evidence="1">
    <location>
        <begin position="22"/>
        <end position="162"/>
    </location>
</feature>
<protein>
    <submittedName>
        <fullName evidence="4">Transthyretin-like family-containing protein</fullName>
    </submittedName>
</protein>
<gene>
    <name evidence="2 4 5" type="ORF">SRAE_1000061600</name>
</gene>
<keyword evidence="3" id="KW-1185">Reference proteome</keyword>
<proteinExistence type="predicted"/>
<dbReference type="GeneID" id="36374708"/>
<feature type="signal peptide" evidence="1">
    <location>
        <begin position="1"/>
        <end position="21"/>
    </location>
</feature>
<sequence length="162" mass="19348">MIKIFKIKYIAGLLFLTSILCKNFTENDFVNLQFLLHCNYEPHQLADITVFKYKWYKNDEAITHGISDIYGFVSMKIYKEIVRNELLYLFIEDQCNVKIQEKYIYKRKMFIDPSYFTNIYSFKKNPIKNKLFGVIPLSNEVILGPFGYHIFSIKANYFTNIQ</sequence>
<dbReference type="RefSeq" id="XP_024501545.1">
    <property type="nucleotide sequence ID" value="XM_024647470.1"/>
</dbReference>
<dbReference type="Proteomes" id="UP000035682">
    <property type="component" value="Unplaced"/>
</dbReference>
<dbReference type="EMBL" id="LN609528">
    <property type="protein sequence ID" value="CEF62343.1"/>
    <property type="molecule type" value="Genomic_DNA"/>
</dbReference>
<evidence type="ECO:0000313" key="3">
    <source>
        <dbReference type="Proteomes" id="UP000035682"/>
    </source>
</evidence>
<evidence type="ECO:0000256" key="1">
    <source>
        <dbReference type="SAM" id="SignalP"/>
    </source>
</evidence>